<dbReference type="SUPFAM" id="SSF52954">
    <property type="entry name" value="Class II aaRS ABD-related"/>
    <property type="match status" value="1"/>
</dbReference>
<dbReference type="FunFam" id="3.40.50.10480:FF:000009">
    <property type="entry name" value="Ribosome biogenesis protein, putative"/>
    <property type="match status" value="1"/>
</dbReference>
<evidence type="ECO:0000256" key="5">
    <source>
        <dbReference type="SAM" id="MobiDB-lite"/>
    </source>
</evidence>
<keyword evidence="3" id="KW-0690">Ribosome biogenesis</keyword>
<evidence type="ECO:0000256" key="4">
    <source>
        <dbReference type="ARBA" id="ARBA00023242"/>
    </source>
</evidence>
<dbReference type="PANTHER" id="PTHR13634">
    <property type="entry name" value="RIBOSOME BIOGENESIS PROTEIN BRIX"/>
    <property type="match status" value="1"/>
</dbReference>
<sequence>MKRIRTGYINKQHVLVISSKGIGARYRHLMNDVRDLMPHSKKDVKMDSRHLGMVNEIGDMKGCNGAVVFEGKGKEDLYMWFTRIPDGPSVKFQATNVHTMSELKFTGNCLKYSRPLLQFDSQFDEEPHWQLIKELFIQIFSTPNMHPRSKPFIDHILSFNIAAGRIWFRNYQVTEEFKPDQSGNNKMERVLVEIGPRFVLHPVKIFSGSFFGSKLYENENFISPAMLRSLRRRKKAAVHTKKQLAVQESRARIPEKELPLTPLDTLFDREWEVVEENKSESELTQSSHAETEPKDDEDEDDDDEGDEE</sequence>
<dbReference type="PANTHER" id="PTHR13634:SF0">
    <property type="entry name" value="RIBOSOME BIOGENESIS PROTEIN BRX1 HOMOLOG"/>
    <property type="match status" value="1"/>
</dbReference>
<comment type="subcellular location">
    <subcellularLocation>
        <location evidence="1">Nucleus</location>
        <location evidence="1">Nucleolus</location>
    </subcellularLocation>
</comment>
<dbReference type="InterPro" id="IPR007109">
    <property type="entry name" value="Brix"/>
</dbReference>
<proteinExistence type="inferred from homology"/>
<dbReference type="GO" id="GO:0019843">
    <property type="term" value="F:rRNA binding"/>
    <property type="evidence" value="ECO:0007669"/>
    <property type="project" value="InterPro"/>
</dbReference>
<feature type="region of interest" description="Disordered" evidence="5">
    <location>
        <begin position="274"/>
        <end position="308"/>
    </location>
</feature>
<dbReference type="GO" id="GO:0006364">
    <property type="term" value="P:rRNA processing"/>
    <property type="evidence" value="ECO:0007669"/>
    <property type="project" value="InterPro"/>
</dbReference>
<dbReference type="EMBL" id="GIBP01005029">
    <property type="protein sequence ID" value="NDV33998.1"/>
    <property type="molecule type" value="Transcribed_RNA"/>
</dbReference>
<evidence type="ECO:0000256" key="2">
    <source>
        <dbReference type="ARBA" id="ARBA00006369"/>
    </source>
</evidence>
<feature type="domain" description="Brix" evidence="6">
    <location>
        <begin position="12"/>
        <end position="211"/>
    </location>
</feature>
<evidence type="ECO:0000256" key="1">
    <source>
        <dbReference type="ARBA" id="ARBA00004604"/>
    </source>
</evidence>
<dbReference type="AlphaFoldDB" id="A0A6B2LBB2"/>
<protein>
    <recommendedName>
        <fullName evidence="6">Brix domain-containing protein</fullName>
    </recommendedName>
</protein>
<evidence type="ECO:0000313" key="7">
    <source>
        <dbReference type="EMBL" id="NDV33998.1"/>
    </source>
</evidence>
<dbReference type="GO" id="GO:0005730">
    <property type="term" value="C:nucleolus"/>
    <property type="evidence" value="ECO:0007669"/>
    <property type="project" value="UniProtKB-SubCell"/>
</dbReference>
<organism evidence="7">
    <name type="scientific">Arcella intermedia</name>
    <dbReference type="NCBI Taxonomy" id="1963864"/>
    <lineage>
        <taxon>Eukaryota</taxon>
        <taxon>Amoebozoa</taxon>
        <taxon>Tubulinea</taxon>
        <taxon>Elardia</taxon>
        <taxon>Arcellinida</taxon>
        <taxon>Sphaerothecina</taxon>
        <taxon>Arcellidae</taxon>
        <taxon>Arcella</taxon>
    </lineage>
</organism>
<comment type="similarity">
    <text evidence="2">Belongs to the BRX1 family.</text>
</comment>
<dbReference type="SMART" id="SM00879">
    <property type="entry name" value="Brix"/>
    <property type="match status" value="1"/>
</dbReference>
<evidence type="ECO:0000256" key="3">
    <source>
        <dbReference type="ARBA" id="ARBA00022517"/>
    </source>
</evidence>
<dbReference type="InterPro" id="IPR026532">
    <property type="entry name" value="BRX1"/>
</dbReference>
<dbReference type="PROSITE" id="PS50833">
    <property type="entry name" value="BRIX"/>
    <property type="match status" value="1"/>
</dbReference>
<name>A0A6B2LBB2_9EUKA</name>
<feature type="compositionally biased region" description="Acidic residues" evidence="5">
    <location>
        <begin position="293"/>
        <end position="308"/>
    </location>
</feature>
<reference evidence="7" key="1">
    <citation type="journal article" date="2020" name="J. Eukaryot. Microbiol.">
        <title>De novo Sequencing, Assembly and Annotation of the Transcriptome for the Free-Living Testate Amoeba Arcella intermedia.</title>
        <authorList>
            <person name="Ribeiro G.M."/>
            <person name="Porfirio-Sousa A.L."/>
            <person name="Maurer-Alcala X.X."/>
            <person name="Katz L.A."/>
            <person name="Lahr D.J.G."/>
        </authorList>
    </citation>
    <scope>NUCLEOTIDE SEQUENCE</scope>
</reference>
<evidence type="ECO:0000259" key="6">
    <source>
        <dbReference type="PROSITE" id="PS50833"/>
    </source>
</evidence>
<dbReference type="GO" id="GO:0000027">
    <property type="term" value="P:ribosomal large subunit assembly"/>
    <property type="evidence" value="ECO:0007669"/>
    <property type="project" value="TreeGrafter"/>
</dbReference>
<keyword evidence="4" id="KW-0539">Nucleus</keyword>
<dbReference type="Pfam" id="PF04427">
    <property type="entry name" value="Brix"/>
    <property type="match status" value="1"/>
</dbReference>
<accession>A0A6B2LBB2</accession>